<sequence length="292" mass="32118">MPRREFDPGGGGAAPWVFLAPLIAFAAVFFVIPLGFSIWLSFTRWNPLGTPSWVGLRQFEYLFTRDGDFWRSILNTFVFAFGFVALGVPLSLGLAFVFSRARGKTLWRSVYYLPQLTNIVAIAYLWQFVLDDRYGAINRLLGMVGLAGPNWLSDPAMAMVSVVLVMIWYDAGKNMLVFSAALEGVDREIYDAAALDGASPLRTLTSVTLPIIRPAFIFVTITSFITGMGFFALILAMTGGGPRGATEVTALYTYQMAFESLRMGRASAGALILFAIIGVLSILQFRALRGRE</sequence>
<evidence type="ECO:0000313" key="9">
    <source>
        <dbReference type="EMBL" id="TDL81493.1"/>
    </source>
</evidence>
<dbReference type="GO" id="GO:0005886">
    <property type="term" value="C:plasma membrane"/>
    <property type="evidence" value="ECO:0007669"/>
    <property type="project" value="UniProtKB-SubCell"/>
</dbReference>
<dbReference type="Pfam" id="PF00528">
    <property type="entry name" value="BPD_transp_1"/>
    <property type="match status" value="1"/>
</dbReference>
<keyword evidence="3" id="KW-1003">Cell membrane</keyword>
<proteinExistence type="inferred from homology"/>
<dbReference type="RefSeq" id="WP_133395981.1">
    <property type="nucleotide sequence ID" value="NZ_SNAA01000004.1"/>
</dbReference>
<comment type="subcellular location">
    <subcellularLocation>
        <location evidence="1 7">Cell membrane</location>
        <topology evidence="1 7">Multi-pass membrane protein</topology>
    </subcellularLocation>
</comment>
<evidence type="ECO:0000256" key="6">
    <source>
        <dbReference type="ARBA" id="ARBA00023136"/>
    </source>
</evidence>
<feature type="transmembrane region" description="Helical" evidence="7">
    <location>
        <begin position="110"/>
        <end position="130"/>
    </location>
</feature>
<dbReference type="InterPro" id="IPR051393">
    <property type="entry name" value="ABC_transporter_permease"/>
</dbReference>
<dbReference type="Gene3D" id="1.10.3720.10">
    <property type="entry name" value="MetI-like"/>
    <property type="match status" value="1"/>
</dbReference>
<evidence type="ECO:0000256" key="1">
    <source>
        <dbReference type="ARBA" id="ARBA00004651"/>
    </source>
</evidence>
<keyword evidence="4 7" id="KW-0812">Transmembrane</keyword>
<dbReference type="InterPro" id="IPR000515">
    <property type="entry name" value="MetI-like"/>
</dbReference>
<keyword evidence="2 7" id="KW-0813">Transport</keyword>
<feature type="transmembrane region" description="Helical" evidence="7">
    <location>
        <begin position="266"/>
        <end position="285"/>
    </location>
</feature>
<evidence type="ECO:0000256" key="5">
    <source>
        <dbReference type="ARBA" id="ARBA00022989"/>
    </source>
</evidence>
<evidence type="ECO:0000256" key="7">
    <source>
        <dbReference type="RuleBase" id="RU363032"/>
    </source>
</evidence>
<feature type="transmembrane region" description="Helical" evidence="7">
    <location>
        <begin position="77"/>
        <end position="98"/>
    </location>
</feature>
<feature type="domain" description="ABC transmembrane type-1" evidence="8">
    <location>
        <begin position="73"/>
        <end position="284"/>
    </location>
</feature>
<feature type="transmembrane region" description="Helical" evidence="7">
    <location>
        <begin position="215"/>
        <end position="237"/>
    </location>
</feature>
<dbReference type="GO" id="GO:0055085">
    <property type="term" value="P:transmembrane transport"/>
    <property type="evidence" value="ECO:0007669"/>
    <property type="project" value="InterPro"/>
</dbReference>
<dbReference type="InterPro" id="IPR035906">
    <property type="entry name" value="MetI-like_sf"/>
</dbReference>
<organism evidence="9 10">
    <name type="scientific">Palleronia sediminis</name>
    <dbReference type="NCBI Taxonomy" id="2547833"/>
    <lineage>
        <taxon>Bacteria</taxon>
        <taxon>Pseudomonadati</taxon>
        <taxon>Pseudomonadota</taxon>
        <taxon>Alphaproteobacteria</taxon>
        <taxon>Rhodobacterales</taxon>
        <taxon>Roseobacteraceae</taxon>
        <taxon>Palleronia</taxon>
    </lineage>
</organism>
<feature type="transmembrane region" description="Helical" evidence="7">
    <location>
        <begin position="150"/>
        <end position="169"/>
    </location>
</feature>
<evidence type="ECO:0000256" key="3">
    <source>
        <dbReference type="ARBA" id="ARBA00022475"/>
    </source>
</evidence>
<dbReference type="SUPFAM" id="SSF161098">
    <property type="entry name" value="MetI-like"/>
    <property type="match status" value="1"/>
</dbReference>
<comment type="caution">
    <text evidence="9">The sequence shown here is derived from an EMBL/GenBank/DDBJ whole genome shotgun (WGS) entry which is preliminary data.</text>
</comment>
<evidence type="ECO:0000259" key="8">
    <source>
        <dbReference type="PROSITE" id="PS50928"/>
    </source>
</evidence>
<feature type="transmembrane region" description="Helical" evidence="7">
    <location>
        <begin position="12"/>
        <end position="42"/>
    </location>
</feature>
<protein>
    <submittedName>
        <fullName evidence="9">Sugar ABC transporter permease</fullName>
    </submittedName>
</protein>
<accession>A0A4R6AJA8</accession>
<dbReference type="Proteomes" id="UP000295701">
    <property type="component" value="Unassembled WGS sequence"/>
</dbReference>
<dbReference type="PANTHER" id="PTHR30193:SF41">
    <property type="entry name" value="DIACETYLCHITOBIOSE UPTAKE SYSTEM PERMEASE PROTEIN NGCF"/>
    <property type="match status" value="1"/>
</dbReference>
<name>A0A4R6AJA8_9RHOB</name>
<dbReference type="PROSITE" id="PS50928">
    <property type="entry name" value="ABC_TM1"/>
    <property type="match status" value="1"/>
</dbReference>
<evidence type="ECO:0000256" key="4">
    <source>
        <dbReference type="ARBA" id="ARBA00022692"/>
    </source>
</evidence>
<dbReference type="OrthoDB" id="9773727at2"/>
<keyword evidence="6 7" id="KW-0472">Membrane</keyword>
<keyword evidence="10" id="KW-1185">Reference proteome</keyword>
<comment type="similarity">
    <text evidence="7">Belongs to the binding-protein-dependent transport system permease family.</text>
</comment>
<reference evidence="9 10" key="1">
    <citation type="submission" date="2019-03" db="EMBL/GenBank/DDBJ databases">
        <title>Primorskyibacter sp. SS33 isolated from sediments.</title>
        <authorList>
            <person name="Xunke S."/>
        </authorList>
    </citation>
    <scope>NUCLEOTIDE SEQUENCE [LARGE SCALE GENOMIC DNA]</scope>
    <source>
        <strain evidence="9 10">SS33</strain>
    </source>
</reference>
<evidence type="ECO:0000256" key="2">
    <source>
        <dbReference type="ARBA" id="ARBA00022448"/>
    </source>
</evidence>
<gene>
    <name evidence="9" type="ORF">E2L08_05065</name>
</gene>
<dbReference type="AlphaFoldDB" id="A0A4R6AJA8"/>
<dbReference type="CDD" id="cd06261">
    <property type="entry name" value="TM_PBP2"/>
    <property type="match status" value="1"/>
</dbReference>
<keyword evidence="5 7" id="KW-1133">Transmembrane helix</keyword>
<dbReference type="PANTHER" id="PTHR30193">
    <property type="entry name" value="ABC TRANSPORTER PERMEASE PROTEIN"/>
    <property type="match status" value="1"/>
</dbReference>
<evidence type="ECO:0000313" key="10">
    <source>
        <dbReference type="Proteomes" id="UP000295701"/>
    </source>
</evidence>
<dbReference type="EMBL" id="SNAA01000004">
    <property type="protein sequence ID" value="TDL81493.1"/>
    <property type="molecule type" value="Genomic_DNA"/>
</dbReference>